<feature type="transmembrane region" description="Helical" evidence="1">
    <location>
        <begin position="430"/>
        <end position="449"/>
    </location>
</feature>
<feature type="transmembrane region" description="Helical" evidence="1">
    <location>
        <begin position="324"/>
        <end position="346"/>
    </location>
</feature>
<feature type="transmembrane region" description="Helical" evidence="1">
    <location>
        <begin position="358"/>
        <end position="380"/>
    </location>
</feature>
<keyword evidence="1" id="KW-0812">Transmembrane</keyword>
<feature type="transmembrane region" description="Helical" evidence="1">
    <location>
        <begin position="400"/>
        <end position="418"/>
    </location>
</feature>
<organism evidence="2 3">
    <name type="scientific">Acetobacter thailandicus</name>
    <dbReference type="NCBI Taxonomy" id="1502842"/>
    <lineage>
        <taxon>Bacteria</taxon>
        <taxon>Pseudomonadati</taxon>
        <taxon>Pseudomonadota</taxon>
        <taxon>Alphaproteobacteria</taxon>
        <taxon>Acetobacterales</taxon>
        <taxon>Acetobacteraceae</taxon>
        <taxon>Acetobacter</taxon>
    </lineage>
</organism>
<keyword evidence="1" id="KW-1133">Transmembrane helix</keyword>
<dbReference type="InterPro" id="IPR005625">
    <property type="entry name" value="PepSY-ass_TM"/>
</dbReference>
<dbReference type="Pfam" id="PF03929">
    <property type="entry name" value="PepSY_TM"/>
    <property type="match status" value="1"/>
</dbReference>
<sequence length="484" mass="53677">MTKPGIRETFRLHMGWLHSWVGFIAGLVLACIFLTGTLTVFDQEITQWMQPEVPLSPLHHITPEALQTAADTVLQNQKQGRAVFINLPSARDPVLRVLHYNGTAFTGPAYDPATGLLLKGRDTEGGQFFYNFHYTLHSGRIVGGILTGLAGLFLLVTLLSGLIIHLRSIWPDMVLFRPFGPRPRAWLDAHLLTGVLFLPFLLVITYTGTIIQPYSLFAQKPRPAAATPARHIETTALPPLFPLIEETKKRLNTQECGFILFTPEDIRISRSDYSSLFLTRDQAIFDRNDGHFLRIITHDSTADRPFQLARGLHHARFSISVLSWLYFLSGLSCTILIISGLVLFLIKRRRISGHMTVYKLAEGFCILTVAGLPISALAFLWANRLIPVSFPGRAEAEVSVFFATWTLSATQAICFSLARRPFAAWTMQLITLAALGVGLPIADALMVPHPTPRNIALSCTVDIWCLITATAAAVAAMRLIKKTS</sequence>
<keyword evidence="1" id="KW-0472">Membrane</keyword>
<name>A0ABT3QG88_9PROT</name>
<feature type="transmembrane region" description="Helical" evidence="1">
    <location>
        <begin position="455"/>
        <end position="480"/>
    </location>
</feature>
<feature type="transmembrane region" description="Helical" evidence="1">
    <location>
        <begin position="20"/>
        <end position="41"/>
    </location>
</feature>
<feature type="transmembrane region" description="Helical" evidence="1">
    <location>
        <begin position="141"/>
        <end position="164"/>
    </location>
</feature>
<evidence type="ECO:0000313" key="3">
    <source>
        <dbReference type="Proteomes" id="UP001301152"/>
    </source>
</evidence>
<keyword evidence="3" id="KW-1185">Reference proteome</keyword>
<dbReference type="PANTHER" id="PTHR34219:SF4">
    <property type="entry name" value="PEPSY DOMAIN-CONTAINING PROTEIN"/>
    <property type="match status" value="1"/>
</dbReference>
<dbReference type="RefSeq" id="WP_173559745.1">
    <property type="nucleotide sequence ID" value="NZ_JAPIUZ010000005.1"/>
</dbReference>
<gene>
    <name evidence="2" type="ORF">OQ497_10060</name>
</gene>
<protein>
    <submittedName>
        <fullName evidence="2">PepSY-associated TM helix domain-containing protein</fullName>
    </submittedName>
</protein>
<reference evidence="2 3" key="1">
    <citation type="submission" date="2022-11" db="EMBL/GenBank/DDBJ databases">
        <title>Genome sequencing of Acetobacter type strain.</title>
        <authorList>
            <person name="Heo J."/>
            <person name="Lee D."/>
            <person name="Han B.-H."/>
            <person name="Hong S.-B."/>
            <person name="Kwon S.-W."/>
        </authorList>
    </citation>
    <scope>NUCLEOTIDE SEQUENCE [LARGE SCALE GENOMIC DNA]</scope>
    <source>
        <strain evidence="2 3">KACC 21253</strain>
    </source>
</reference>
<feature type="transmembrane region" description="Helical" evidence="1">
    <location>
        <begin position="185"/>
        <end position="206"/>
    </location>
</feature>
<evidence type="ECO:0000256" key="1">
    <source>
        <dbReference type="SAM" id="Phobius"/>
    </source>
</evidence>
<dbReference type="EMBL" id="JAPIUZ010000005">
    <property type="protein sequence ID" value="MCX2564302.1"/>
    <property type="molecule type" value="Genomic_DNA"/>
</dbReference>
<dbReference type="Proteomes" id="UP001301152">
    <property type="component" value="Unassembled WGS sequence"/>
</dbReference>
<comment type="caution">
    <text evidence="2">The sequence shown here is derived from an EMBL/GenBank/DDBJ whole genome shotgun (WGS) entry which is preliminary data.</text>
</comment>
<dbReference type="PANTHER" id="PTHR34219">
    <property type="entry name" value="IRON-REGULATED INNER MEMBRANE PROTEIN-RELATED"/>
    <property type="match status" value="1"/>
</dbReference>
<evidence type="ECO:0000313" key="2">
    <source>
        <dbReference type="EMBL" id="MCX2564302.1"/>
    </source>
</evidence>
<proteinExistence type="predicted"/>
<dbReference type="PROSITE" id="PS51257">
    <property type="entry name" value="PROKAR_LIPOPROTEIN"/>
    <property type="match status" value="1"/>
</dbReference>
<accession>A0ABT3QG88</accession>